<evidence type="ECO:0000256" key="1">
    <source>
        <dbReference type="SAM" id="MobiDB-lite"/>
    </source>
</evidence>
<dbReference type="EMBL" id="BLBS01000006">
    <property type="protein sequence ID" value="GET85855.1"/>
    <property type="molecule type" value="Genomic_DNA"/>
</dbReference>
<dbReference type="AlphaFoldDB" id="A0A640K9S9"/>
<accession>A0A640K9S9</accession>
<evidence type="ECO:0000313" key="3">
    <source>
        <dbReference type="Proteomes" id="UP000419144"/>
    </source>
</evidence>
<feature type="compositionally biased region" description="Basic residues" evidence="1">
    <location>
        <begin position="383"/>
        <end position="392"/>
    </location>
</feature>
<dbReference type="VEuPathDB" id="TriTrypDB:LtaPh_0512651"/>
<name>A0A640K9S9_LEITA</name>
<evidence type="ECO:0000313" key="2">
    <source>
        <dbReference type="EMBL" id="GET85855.1"/>
    </source>
</evidence>
<reference evidence="2" key="1">
    <citation type="submission" date="2019-11" db="EMBL/GenBank/DDBJ databases">
        <title>Leishmania tarentolae CDS.</title>
        <authorList>
            <person name="Goto Y."/>
            <person name="Yamagishi J."/>
        </authorList>
    </citation>
    <scope>NUCLEOTIDE SEQUENCE [LARGE SCALE GENOMIC DNA]</scope>
    <source>
        <strain evidence="2">Parrot Tar II</strain>
    </source>
</reference>
<dbReference type="Proteomes" id="UP000419144">
    <property type="component" value="Unassembled WGS sequence"/>
</dbReference>
<sequence>MVGNAQVSALPVVVHRVAVWRAWVCCPLRWLAVRWLLLVHAHLPLVFQLLPLHVAEEVAHFCPHHLRLFLVVEEVAAGEAKRPRCALLLLTRRHLLTGLALCFTQRLRGAVGVAVHLVVIQLLEGLRSAVHVCHQPHHGVLDLLVLQHHRTEELFLVVAEMFLFGYTRWVTAVTTHPPLPQPLIRRESAVGLMLLIGVLAIHTALLLAPFEELPRHSELVAEAVFGDEKFLREEVANVVPVRVLPPVDDAVIGEAGKGMLQPYCFVAKGVDRADVAALVFGDLVSHALRRRRAAELCCLRDKLLYVCLHLQFLLLHGELPLRLLRQHLLLLHGERDGVLLPPPQVHQLACQIILFIRHTLNVREDTGVRETVARRHVHGGNIAHRRMRRMRERGRSDDDRGALDPLH</sequence>
<gene>
    <name evidence="2" type="ORF">LtaPh_0512651</name>
</gene>
<feature type="region of interest" description="Disordered" evidence="1">
    <location>
        <begin position="383"/>
        <end position="407"/>
    </location>
</feature>
<protein>
    <submittedName>
        <fullName evidence="2">Uncharacterized protein</fullName>
    </submittedName>
</protein>
<proteinExistence type="predicted"/>
<keyword evidence="3" id="KW-1185">Reference proteome</keyword>
<feature type="compositionally biased region" description="Basic and acidic residues" evidence="1">
    <location>
        <begin position="393"/>
        <end position="407"/>
    </location>
</feature>
<organism evidence="2 3">
    <name type="scientific">Leishmania tarentolae</name>
    <name type="common">Sauroleishmania tarentolae</name>
    <dbReference type="NCBI Taxonomy" id="5689"/>
    <lineage>
        <taxon>Eukaryota</taxon>
        <taxon>Discoba</taxon>
        <taxon>Euglenozoa</taxon>
        <taxon>Kinetoplastea</taxon>
        <taxon>Metakinetoplastina</taxon>
        <taxon>Trypanosomatida</taxon>
        <taxon>Trypanosomatidae</taxon>
        <taxon>Leishmaniinae</taxon>
        <taxon>Leishmania</taxon>
        <taxon>lizard Leishmania</taxon>
    </lineage>
</organism>
<comment type="caution">
    <text evidence="2">The sequence shown here is derived from an EMBL/GenBank/DDBJ whole genome shotgun (WGS) entry which is preliminary data.</text>
</comment>